<dbReference type="InterPro" id="IPR006151">
    <property type="entry name" value="Shikm_DH/Glu-tRNA_Rdtase"/>
</dbReference>
<dbReference type="Proteomes" id="UP001565200">
    <property type="component" value="Unassembled WGS sequence"/>
</dbReference>
<dbReference type="InterPro" id="IPR018931">
    <property type="entry name" value="DUF2520"/>
</dbReference>
<dbReference type="InterPro" id="IPR008927">
    <property type="entry name" value="6-PGluconate_DH-like_C_sf"/>
</dbReference>
<sequence>MDRTLSKTPERNTTRAVILGAGNVATHLATSLSRHITVAQIYNHHIGHAKELAEATGACATDDLSKLTDDADIYIISVKDDAIMPLASALGHRKGLWVHTSGSVPMSALQPITETYGVLYPMQTFSKSVPVDMSKVPIFIEGSTDATQQRISSIASLISPNVYTATSEQRALLHVAAVFACNFTNYLWGHCADILKRSGLGLDIMKPLIEATLEKAMTAGPKDGQTGPARRNDRAVIEKHLSMLDGEAKDIYAQLSKYIIDKYSDPQ</sequence>
<dbReference type="Pfam" id="PF01488">
    <property type="entry name" value="Shikimate_DH"/>
    <property type="match status" value="1"/>
</dbReference>
<feature type="domain" description="DUF2520" evidence="3">
    <location>
        <begin position="136"/>
        <end position="258"/>
    </location>
</feature>
<evidence type="ECO:0000313" key="4">
    <source>
        <dbReference type="EMBL" id="MEY8246236.1"/>
    </source>
</evidence>
<feature type="domain" description="Quinate/shikimate 5-dehydrogenase/glutamyl-tRNA reductase" evidence="2">
    <location>
        <begin position="7"/>
        <end position="80"/>
    </location>
</feature>
<dbReference type="PANTHER" id="PTHR40459:SF1">
    <property type="entry name" value="CONSERVED HYPOTHETICAL ALANINE AND LEUCINE RICH PROTEIN"/>
    <property type="match status" value="1"/>
</dbReference>
<evidence type="ECO:0000259" key="3">
    <source>
        <dbReference type="Pfam" id="PF10728"/>
    </source>
</evidence>
<proteinExistence type="predicted"/>
<dbReference type="EMBL" id="JBCLPP010000037">
    <property type="protein sequence ID" value="MEY8246236.1"/>
    <property type="molecule type" value="Genomic_DNA"/>
</dbReference>
<dbReference type="InterPro" id="IPR037108">
    <property type="entry name" value="TM1727-like_C_sf"/>
</dbReference>
<evidence type="ECO:0000256" key="1">
    <source>
        <dbReference type="ARBA" id="ARBA00022857"/>
    </source>
</evidence>
<evidence type="ECO:0000313" key="5">
    <source>
        <dbReference type="Proteomes" id="UP001565200"/>
    </source>
</evidence>
<dbReference type="PANTHER" id="PTHR40459">
    <property type="entry name" value="CONSERVED HYPOTHETICAL ALANINE AND LEUCINE RICH PROTEIN"/>
    <property type="match status" value="1"/>
</dbReference>
<keyword evidence="5" id="KW-1185">Reference proteome</keyword>
<accession>A0ABV4CY00</accession>
<comment type="caution">
    <text evidence="4">The sequence shown here is derived from an EMBL/GenBank/DDBJ whole genome shotgun (WGS) entry which is preliminary data.</text>
</comment>
<dbReference type="Gene3D" id="3.40.50.720">
    <property type="entry name" value="NAD(P)-binding Rossmann-like Domain"/>
    <property type="match status" value="1"/>
</dbReference>
<dbReference type="SUPFAM" id="SSF51735">
    <property type="entry name" value="NAD(P)-binding Rossmann-fold domains"/>
    <property type="match status" value="1"/>
</dbReference>
<name>A0ABV4CY00_9BACT</name>
<dbReference type="RefSeq" id="WP_369863747.1">
    <property type="nucleotide sequence ID" value="NZ_JBCLPP010000037.1"/>
</dbReference>
<dbReference type="SUPFAM" id="SSF48179">
    <property type="entry name" value="6-phosphogluconate dehydrogenase C-terminal domain-like"/>
    <property type="match status" value="1"/>
</dbReference>
<dbReference type="InterPro" id="IPR036291">
    <property type="entry name" value="NAD(P)-bd_dom_sf"/>
</dbReference>
<organism evidence="4 5">
    <name type="scientific">Heminiphilus faecis</name>
    <dbReference type="NCBI Taxonomy" id="2601703"/>
    <lineage>
        <taxon>Bacteria</taxon>
        <taxon>Pseudomonadati</taxon>
        <taxon>Bacteroidota</taxon>
        <taxon>Bacteroidia</taxon>
        <taxon>Bacteroidales</taxon>
        <taxon>Muribaculaceae</taxon>
        <taxon>Heminiphilus</taxon>
    </lineage>
</organism>
<protein>
    <submittedName>
        <fullName evidence="4">DUF2520 domain-containing protein</fullName>
    </submittedName>
</protein>
<dbReference type="Gene3D" id="1.10.1040.20">
    <property type="entry name" value="ProC-like, C-terminal domain"/>
    <property type="match status" value="1"/>
</dbReference>
<gene>
    <name evidence="4" type="ORF">AAK873_11515</name>
</gene>
<keyword evidence="1" id="KW-0521">NADP</keyword>
<reference evidence="4 5" key="1">
    <citation type="submission" date="2024-03" db="EMBL/GenBank/DDBJ databases">
        <title>Mouse gut bacterial collection (mGBC) of GemPharmatech.</title>
        <authorList>
            <person name="He Y."/>
            <person name="Dong L."/>
            <person name="Wu D."/>
            <person name="Gao X."/>
            <person name="Lin Z."/>
        </authorList>
    </citation>
    <scope>NUCLEOTIDE SEQUENCE [LARGE SCALE GENOMIC DNA]</scope>
    <source>
        <strain evidence="4 5">54-13</strain>
    </source>
</reference>
<dbReference type="Pfam" id="PF10728">
    <property type="entry name" value="DUF2520"/>
    <property type="match status" value="1"/>
</dbReference>
<evidence type="ECO:0000259" key="2">
    <source>
        <dbReference type="Pfam" id="PF01488"/>
    </source>
</evidence>